<reference evidence="2 3" key="1">
    <citation type="submission" date="2023-09" db="EMBL/GenBank/DDBJ databases">
        <title>Nesidiocoris tenuis whole genome shotgun sequence.</title>
        <authorList>
            <person name="Shibata T."/>
            <person name="Shimoda M."/>
            <person name="Kobayashi T."/>
            <person name="Uehara T."/>
        </authorList>
    </citation>
    <scope>NUCLEOTIDE SEQUENCE [LARGE SCALE GENOMIC DNA]</scope>
    <source>
        <strain evidence="2 3">Japan</strain>
    </source>
</reference>
<sequence length="239" mass="26930">MASPKIHTERQHWLDELASTLEKNTLGVKIGIYSIGIVGCCYAIRSVRPFSKFQTPKDVPKSFFDCKMKLTGRVVGFRYLPGETHLLVDHRPVLFARFRSPGALPVQIGGVNISSNGVSWLQTILKDENVDFKLTEPRKEAVSCIVYYKNEDVAKQLLSIGFASVAPLGESLLHDKEFLAYYKQLLNLESKAEKRKVGMWWDGKPYSSWADYVFKKLKRALPPFSKKTGVLRSVKASGS</sequence>
<gene>
    <name evidence="2" type="ORF">NTJ_10241</name>
</gene>
<dbReference type="PANTHER" id="PTHR28434">
    <property type="entry name" value="PROTEIN C3ORF33"/>
    <property type="match status" value="1"/>
</dbReference>
<dbReference type="SUPFAM" id="SSF50199">
    <property type="entry name" value="Staphylococcal nuclease"/>
    <property type="match status" value="1"/>
</dbReference>
<dbReference type="InterPro" id="IPR042421">
    <property type="entry name" value="C3orf33-like"/>
</dbReference>
<dbReference type="Pfam" id="PF00565">
    <property type="entry name" value="SNase"/>
    <property type="match status" value="1"/>
</dbReference>
<dbReference type="InterPro" id="IPR016071">
    <property type="entry name" value="Staphylococal_nuclease_OB-fold"/>
</dbReference>
<keyword evidence="3" id="KW-1185">Reference proteome</keyword>
<dbReference type="PANTHER" id="PTHR28434:SF1">
    <property type="entry name" value="PROTEIN C3ORF33"/>
    <property type="match status" value="1"/>
</dbReference>
<proteinExistence type="predicted"/>
<dbReference type="Proteomes" id="UP001307889">
    <property type="component" value="Chromosome 8"/>
</dbReference>
<organism evidence="2 3">
    <name type="scientific">Nesidiocoris tenuis</name>
    <dbReference type="NCBI Taxonomy" id="355587"/>
    <lineage>
        <taxon>Eukaryota</taxon>
        <taxon>Metazoa</taxon>
        <taxon>Ecdysozoa</taxon>
        <taxon>Arthropoda</taxon>
        <taxon>Hexapoda</taxon>
        <taxon>Insecta</taxon>
        <taxon>Pterygota</taxon>
        <taxon>Neoptera</taxon>
        <taxon>Paraneoptera</taxon>
        <taxon>Hemiptera</taxon>
        <taxon>Heteroptera</taxon>
        <taxon>Panheteroptera</taxon>
        <taxon>Cimicomorpha</taxon>
        <taxon>Miridae</taxon>
        <taxon>Dicyphina</taxon>
        <taxon>Nesidiocoris</taxon>
    </lineage>
</organism>
<dbReference type="InterPro" id="IPR035437">
    <property type="entry name" value="SNase_OB-fold_sf"/>
</dbReference>
<evidence type="ECO:0000313" key="3">
    <source>
        <dbReference type="Proteomes" id="UP001307889"/>
    </source>
</evidence>
<dbReference type="EMBL" id="AP028916">
    <property type="protein sequence ID" value="BES97427.1"/>
    <property type="molecule type" value="Genomic_DNA"/>
</dbReference>
<evidence type="ECO:0000259" key="1">
    <source>
        <dbReference type="Pfam" id="PF00565"/>
    </source>
</evidence>
<evidence type="ECO:0000313" key="2">
    <source>
        <dbReference type="EMBL" id="BES97427.1"/>
    </source>
</evidence>
<accession>A0ABN7B1D6</accession>
<protein>
    <recommendedName>
        <fullName evidence="1">TNase-like domain-containing protein</fullName>
    </recommendedName>
</protein>
<feature type="domain" description="TNase-like" evidence="1">
    <location>
        <begin position="144"/>
        <end position="200"/>
    </location>
</feature>
<dbReference type="Gene3D" id="2.40.50.90">
    <property type="match status" value="1"/>
</dbReference>
<name>A0ABN7B1D6_9HEMI</name>